<evidence type="ECO:0000313" key="2">
    <source>
        <dbReference type="EMBL" id="MVA96280.1"/>
    </source>
</evidence>
<dbReference type="Pfam" id="PF06114">
    <property type="entry name" value="Peptidase_M78"/>
    <property type="match status" value="1"/>
</dbReference>
<proteinExistence type="predicted"/>
<dbReference type="EMBL" id="WPHG01000001">
    <property type="protein sequence ID" value="MVA96280.1"/>
    <property type="molecule type" value="Genomic_DNA"/>
</dbReference>
<dbReference type="PANTHER" id="PTHR43236">
    <property type="entry name" value="ANTITOXIN HIGA1"/>
    <property type="match status" value="1"/>
</dbReference>
<dbReference type="Proteomes" id="UP000463224">
    <property type="component" value="Unassembled WGS sequence"/>
</dbReference>
<evidence type="ECO:0000259" key="1">
    <source>
        <dbReference type="Pfam" id="PF06114"/>
    </source>
</evidence>
<comment type="caution">
    <text evidence="2">The sequence shown here is derived from an EMBL/GenBank/DDBJ whole genome shotgun (WGS) entry which is preliminary data.</text>
</comment>
<gene>
    <name evidence="2" type="ORF">GN330_03345</name>
</gene>
<organism evidence="2 3">
    <name type="scientific">Nitratireductor arenosus</name>
    <dbReference type="NCBI Taxonomy" id="2682096"/>
    <lineage>
        <taxon>Bacteria</taxon>
        <taxon>Pseudomonadati</taxon>
        <taxon>Pseudomonadota</taxon>
        <taxon>Alphaproteobacteria</taxon>
        <taxon>Hyphomicrobiales</taxon>
        <taxon>Phyllobacteriaceae</taxon>
        <taxon>Nitratireductor</taxon>
    </lineage>
</organism>
<dbReference type="PANTHER" id="PTHR43236:SF2">
    <property type="entry name" value="BLL0069 PROTEIN"/>
    <property type="match status" value="1"/>
</dbReference>
<keyword evidence="3" id="KW-1185">Reference proteome</keyword>
<dbReference type="InterPro" id="IPR010359">
    <property type="entry name" value="IrrE_HExxH"/>
</dbReference>
<dbReference type="InterPro" id="IPR052345">
    <property type="entry name" value="Rad_response_metalloprotease"/>
</dbReference>
<dbReference type="RefSeq" id="WP_156711238.1">
    <property type="nucleotide sequence ID" value="NZ_WPHG01000001.1"/>
</dbReference>
<accession>A0A844QE24</accession>
<sequence length="302" mass="32965">MTGIEQTLALSRMTIEEAGGGNPVRLAAAIHAQVGKQGHTMGPVPVEAIAAALDIIEIRKEATENLEGALVTTAERSVGSILVNSASNHRRQRFTIAHELGHYLNLWHTPTSGDGFACTKADLRQAGSASKPGLTRHQVQERQANRFAAELLMPVSRMRPFLDRGPDIDAVLDLVDTLDCSRETMARRYAEQHEAAIAIVFSHKGRCRYGISSAIFPRIGLRTGDPMPVLPTPQPGEAISAPIEADADDWINAKPSGASLTMQTLHQASGFAMTLLHLESDDPDEAHDMEDAFERYTRFDRR</sequence>
<protein>
    <submittedName>
        <fullName evidence="2">ImmA/IrrE family metallo-endopeptidase</fullName>
    </submittedName>
</protein>
<evidence type="ECO:0000313" key="3">
    <source>
        <dbReference type="Proteomes" id="UP000463224"/>
    </source>
</evidence>
<name>A0A844QE24_9HYPH</name>
<feature type="domain" description="IrrE N-terminal-like" evidence="1">
    <location>
        <begin position="63"/>
        <end position="188"/>
    </location>
</feature>
<dbReference type="AlphaFoldDB" id="A0A844QE24"/>
<dbReference type="SUPFAM" id="SSF55486">
    <property type="entry name" value="Metalloproteases ('zincins'), catalytic domain"/>
    <property type="match status" value="1"/>
</dbReference>
<reference evidence="2 3" key="1">
    <citation type="submission" date="2019-12" db="EMBL/GenBank/DDBJ databases">
        <title>Nitratireductor arenosus sp. nov., Isolated from sea sand, Jeju island, South Korea.</title>
        <authorList>
            <person name="Kim W."/>
        </authorList>
    </citation>
    <scope>NUCLEOTIDE SEQUENCE [LARGE SCALE GENOMIC DNA]</scope>
    <source>
        <strain evidence="2 3">CAU 1489</strain>
    </source>
</reference>
<dbReference type="Gene3D" id="1.10.10.2910">
    <property type="match status" value="1"/>
</dbReference>